<name>A0ACB7Z6P6_9ERIC</name>
<keyword evidence="2" id="KW-1185">Reference proteome</keyword>
<evidence type="ECO:0000313" key="2">
    <source>
        <dbReference type="Proteomes" id="UP000828048"/>
    </source>
</evidence>
<gene>
    <name evidence="1" type="ORF">Vadar_021363</name>
</gene>
<accession>A0ACB7Z6P6</accession>
<organism evidence="1 2">
    <name type="scientific">Vaccinium darrowii</name>
    <dbReference type="NCBI Taxonomy" id="229202"/>
    <lineage>
        <taxon>Eukaryota</taxon>
        <taxon>Viridiplantae</taxon>
        <taxon>Streptophyta</taxon>
        <taxon>Embryophyta</taxon>
        <taxon>Tracheophyta</taxon>
        <taxon>Spermatophyta</taxon>
        <taxon>Magnoliopsida</taxon>
        <taxon>eudicotyledons</taxon>
        <taxon>Gunneridae</taxon>
        <taxon>Pentapetalae</taxon>
        <taxon>asterids</taxon>
        <taxon>Ericales</taxon>
        <taxon>Ericaceae</taxon>
        <taxon>Vaccinioideae</taxon>
        <taxon>Vaccinieae</taxon>
        <taxon>Vaccinium</taxon>
    </lineage>
</organism>
<proteinExistence type="predicted"/>
<evidence type="ECO:0000313" key="1">
    <source>
        <dbReference type="EMBL" id="KAH7861076.1"/>
    </source>
</evidence>
<protein>
    <submittedName>
        <fullName evidence="1">Uncharacterized protein</fullName>
    </submittedName>
</protein>
<comment type="caution">
    <text evidence="1">The sequence shown here is derived from an EMBL/GenBank/DDBJ whole genome shotgun (WGS) entry which is preliminary data.</text>
</comment>
<dbReference type="Proteomes" id="UP000828048">
    <property type="component" value="Chromosome 4"/>
</dbReference>
<sequence>MKFFARAVTILKCFARAVAGGEEKMVRHQISGMEEDVRLLAYVVSDLCLGKPPLRSLPASATVSDAVSAIKSSDDGYVSVWNCDHSAKNDDVEACRCVEKICMVDVICYLCRDENLLAPSSALKAPVSVLVSKVSGRVRHVEPSSSLFEAIDLILQGAQNLVVPIKMNTRRKLQKSSTTPAAHNGREFCWLTQEDVIRFLLSSIGVFSPLPALSIDKLGIISTEFLSIQYHSPAASAIGAISSSLADQTSVAVVDDEGILIGEISPFTLACCDEMVSAAITTLSAGDLMAYIDCGGPPEDLVRVVKARLEERKLEGMLEEFTICSNILSNSSSSSSDEESSSPWPRSGRYNRSSSYSARMVRRAEAIVCHPWSSLAAVMIQAISHRVNYVWVVEEDCSLAGIVTFSKMLEILHQHLQTMS</sequence>
<dbReference type="EMBL" id="CM037154">
    <property type="protein sequence ID" value="KAH7861076.1"/>
    <property type="molecule type" value="Genomic_DNA"/>
</dbReference>
<reference evidence="1 2" key="1">
    <citation type="journal article" date="2021" name="Hortic Res">
        <title>High-quality reference genome and annotation aids understanding of berry development for evergreen blueberry (Vaccinium darrowii).</title>
        <authorList>
            <person name="Yu J."/>
            <person name="Hulse-Kemp A.M."/>
            <person name="Babiker E."/>
            <person name="Staton M."/>
        </authorList>
    </citation>
    <scope>NUCLEOTIDE SEQUENCE [LARGE SCALE GENOMIC DNA]</scope>
    <source>
        <strain evidence="2">cv. NJ 8807/NJ 8810</strain>
        <tissue evidence="1">Young leaf</tissue>
    </source>
</reference>